<protein>
    <submittedName>
        <fullName evidence="1">Uncharacterized protein</fullName>
    </submittedName>
</protein>
<dbReference type="EMBL" id="CM055728">
    <property type="protein sequence ID" value="KAJ8016787.1"/>
    <property type="molecule type" value="Genomic_DNA"/>
</dbReference>
<reference evidence="1" key="1">
    <citation type="submission" date="2021-05" db="EMBL/GenBank/DDBJ databases">
        <authorList>
            <person name="Pan Q."/>
            <person name="Jouanno E."/>
            <person name="Zahm M."/>
            <person name="Klopp C."/>
            <person name="Cabau C."/>
            <person name="Louis A."/>
            <person name="Berthelot C."/>
            <person name="Parey E."/>
            <person name="Roest Crollius H."/>
            <person name="Montfort J."/>
            <person name="Robinson-Rechavi M."/>
            <person name="Bouchez O."/>
            <person name="Lampietro C."/>
            <person name="Lopez Roques C."/>
            <person name="Donnadieu C."/>
            <person name="Postlethwait J."/>
            <person name="Bobe J."/>
            <person name="Dillon D."/>
            <person name="Chandos A."/>
            <person name="von Hippel F."/>
            <person name="Guiguen Y."/>
        </authorList>
    </citation>
    <scope>NUCLEOTIDE SEQUENCE</scope>
    <source>
        <strain evidence="1">YG-Jan2019</strain>
    </source>
</reference>
<evidence type="ECO:0000313" key="2">
    <source>
        <dbReference type="Proteomes" id="UP001157502"/>
    </source>
</evidence>
<comment type="caution">
    <text evidence="1">The sequence shown here is derived from an EMBL/GenBank/DDBJ whole genome shotgun (WGS) entry which is preliminary data.</text>
</comment>
<sequence length="311" mass="34506">MLALGGGSVLFPCREQQCPAGQDCSPANTCYDPCQNYTSLNDSWRSTNNTDQSNIHCDQNLQWQGWSGDDDKPAGSSVLFPCRGQQCPAGQDCSPANTCYDPCQNYTSLNDSWRSTNNTDQSNVHCDQNLQWQGWYRMFLEGRSVRMPDYCVPMQRCGTHAPMWIDGTHPSIQDQVVQRDVCGSWSAGCCTFRSNPIQIKACPGNYYVYKFVSSNNCHLAYCAENTTSVQPPLAATTQAWKANVPTSTGAPSSSVFFPCRGQQCPSGQDCSPANTCYDPCQNYTSLNDSWRSTNNTDQSNLHCDQNLQWQG</sequence>
<keyword evidence="2" id="KW-1185">Reference proteome</keyword>
<accession>A0ACC2HLI1</accession>
<proteinExistence type="predicted"/>
<organism evidence="1 2">
    <name type="scientific">Dallia pectoralis</name>
    <name type="common">Alaska blackfish</name>
    <dbReference type="NCBI Taxonomy" id="75939"/>
    <lineage>
        <taxon>Eukaryota</taxon>
        <taxon>Metazoa</taxon>
        <taxon>Chordata</taxon>
        <taxon>Craniata</taxon>
        <taxon>Vertebrata</taxon>
        <taxon>Euteleostomi</taxon>
        <taxon>Actinopterygii</taxon>
        <taxon>Neopterygii</taxon>
        <taxon>Teleostei</taxon>
        <taxon>Protacanthopterygii</taxon>
        <taxon>Esociformes</taxon>
        <taxon>Umbridae</taxon>
        <taxon>Dallia</taxon>
    </lineage>
</organism>
<gene>
    <name evidence="1" type="ORF">DPEC_G00010990</name>
</gene>
<evidence type="ECO:0000313" key="1">
    <source>
        <dbReference type="EMBL" id="KAJ8016787.1"/>
    </source>
</evidence>
<name>A0ACC2HLI1_DALPE</name>
<dbReference type="Proteomes" id="UP001157502">
    <property type="component" value="Chromosome 1"/>
</dbReference>